<proteinExistence type="predicted"/>
<name>A0A510UNB4_ALIFS</name>
<dbReference type="AlphaFoldDB" id="A0A510UNB4"/>
<comment type="caution">
    <text evidence="1">The sequence shown here is derived from an EMBL/GenBank/DDBJ whole genome shotgun (WGS) entry which is preliminary data.</text>
</comment>
<protein>
    <submittedName>
        <fullName evidence="1">Uncharacterized protein</fullName>
    </submittedName>
</protein>
<dbReference type="EMBL" id="BJTZ01000076">
    <property type="protein sequence ID" value="GEK16153.1"/>
    <property type="molecule type" value="Genomic_DNA"/>
</dbReference>
<reference evidence="1 2" key="1">
    <citation type="submission" date="2019-07" db="EMBL/GenBank/DDBJ databases">
        <title>Whole genome shotgun sequence of Aliivibrio fischeri NBRC 101058.</title>
        <authorList>
            <person name="Hosoyama A."/>
            <person name="Uohara A."/>
            <person name="Ohji S."/>
            <person name="Ichikawa N."/>
        </authorList>
    </citation>
    <scope>NUCLEOTIDE SEQUENCE [LARGE SCALE GENOMIC DNA]</scope>
    <source>
        <strain evidence="1 2">NBRC 101058</strain>
    </source>
</reference>
<evidence type="ECO:0000313" key="1">
    <source>
        <dbReference type="EMBL" id="GEK16153.1"/>
    </source>
</evidence>
<gene>
    <name evidence="1" type="ORF">AFI02nite_41890</name>
</gene>
<accession>A0A510UNB4</accession>
<dbReference type="Proteomes" id="UP000321787">
    <property type="component" value="Unassembled WGS sequence"/>
</dbReference>
<dbReference type="RefSeq" id="WP_063669704.1">
    <property type="nucleotide sequence ID" value="NZ_BJTZ01000076.1"/>
</dbReference>
<sequence length="97" mass="11602">MNNRTLWQLTADGVADLRDRQEELRIAQNELKLNRQRQLIFEELERSVRGHQISIDELATKIFQLSNREPDRVIRSHDFELSSEKIEEDNHKVYTAR</sequence>
<evidence type="ECO:0000313" key="2">
    <source>
        <dbReference type="Proteomes" id="UP000321787"/>
    </source>
</evidence>
<organism evidence="1 2">
    <name type="scientific">Aliivibrio fischeri</name>
    <name type="common">Vibrio fischeri</name>
    <dbReference type="NCBI Taxonomy" id="668"/>
    <lineage>
        <taxon>Bacteria</taxon>
        <taxon>Pseudomonadati</taxon>
        <taxon>Pseudomonadota</taxon>
        <taxon>Gammaproteobacteria</taxon>
        <taxon>Vibrionales</taxon>
        <taxon>Vibrionaceae</taxon>
        <taxon>Aliivibrio</taxon>
    </lineage>
</organism>